<feature type="transmembrane region" description="Helical" evidence="2">
    <location>
        <begin position="25"/>
        <end position="45"/>
    </location>
</feature>
<dbReference type="AlphaFoldDB" id="A0AAD4EXJ4"/>
<protein>
    <submittedName>
        <fullName evidence="3">Uncharacterized protein</fullName>
    </submittedName>
</protein>
<organism evidence="3 4">
    <name type="scientific">Staphylotrichum longicolle</name>
    <dbReference type="NCBI Taxonomy" id="669026"/>
    <lineage>
        <taxon>Eukaryota</taxon>
        <taxon>Fungi</taxon>
        <taxon>Dikarya</taxon>
        <taxon>Ascomycota</taxon>
        <taxon>Pezizomycotina</taxon>
        <taxon>Sordariomycetes</taxon>
        <taxon>Sordariomycetidae</taxon>
        <taxon>Sordariales</taxon>
        <taxon>Chaetomiaceae</taxon>
        <taxon>Staphylotrichum</taxon>
    </lineage>
</organism>
<comment type="caution">
    <text evidence="3">The sequence shown here is derived from an EMBL/GenBank/DDBJ whole genome shotgun (WGS) entry which is preliminary data.</text>
</comment>
<keyword evidence="2" id="KW-0812">Transmembrane</keyword>
<dbReference type="EMBL" id="JAHCVI010000002">
    <property type="protein sequence ID" value="KAG7289195.1"/>
    <property type="molecule type" value="Genomic_DNA"/>
</dbReference>
<accession>A0AAD4EXJ4</accession>
<evidence type="ECO:0000256" key="1">
    <source>
        <dbReference type="SAM" id="MobiDB-lite"/>
    </source>
</evidence>
<sequence length="174" mass="18631">MPPPAAAQQPAVTTDLPTAGGQGGILAVLIVVCLALFAAVLLGDWRSRHLVCPQKCRSRQHRQQQRRRRRPRRFGRMPRLRGSLSLPLSGEGGEEEGEGPEGETTPLLLSSVVPVPSPPLSSLWSSSSTLVDFDDSDSSSGLWSSSGWSGSTAVVEDEDRAMLDDGTLGEDRVD</sequence>
<evidence type="ECO:0000313" key="4">
    <source>
        <dbReference type="Proteomes" id="UP001197093"/>
    </source>
</evidence>
<feature type="compositionally biased region" description="Low complexity" evidence="1">
    <location>
        <begin position="102"/>
        <end position="131"/>
    </location>
</feature>
<dbReference type="Proteomes" id="UP001197093">
    <property type="component" value="Unassembled WGS sequence"/>
</dbReference>
<reference evidence="3" key="1">
    <citation type="submission" date="2023-02" db="EMBL/GenBank/DDBJ databases">
        <authorList>
            <person name="Palmer J.M."/>
        </authorList>
    </citation>
    <scope>NUCLEOTIDE SEQUENCE</scope>
    <source>
        <strain evidence="3">FW57</strain>
    </source>
</reference>
<feature type="compositionally biased region" description="Acidic residues" evidence="1">
    <location>
        <begin position="92"/>
        <end position="101"/>
    </location>
</feature>
<feature type="compositionally biased region" description="Low complexity" evidence="1">
    <location>
        <begin position="138"/>
        <end position="152"/>
    </location>
</feature>
<feature type="compositionally biased region" description="Low complexity" evidence="1">
    <location>
        <begin position="80"/>
        <end position="89"/>
    </location>
</feature>
<feature type="compositionally biased region" description="Basic residues" evidence="1">
    <location>
        <begin position="56"/>
        <end position="79"/>
    </location>
</feature>
<keyword evidence="2" id="KW-0472">Membrane</keyword>
<gene>
    <name evidence="3" type="ORF">NEMBOFW57_005558</name>
</gene>
<evidence type="ECO:0000256" key="2">
    <source>
        <dbReference type="SAM" id="Phobius"/>
    </source>
</evidence>
<feature type="region of interest" description="Disordered" evidence="1">
    <location>
        <begin position="56"/>
        <end position="174"/>
    </location>
</feature>
<name>A0AAD4EXJ4_9PEZI</name>
<evidence type="ECO:0000313" key="3">
    <source>
        <dbReference type="EMBL" id="KAG7289195.1"/>
    </source>
</evidence>
<keyword evidence="4" id="KW-1185">Reference proteome</keyword>
<proteinExistence type="predicted"/>
<keyword evidence="2" id="KW-1133">Transmembrane helix</keyword>